<accession>A0A3P7TLU9</accession>
<dbReference type="InterPro" id="IPR013088">
    <property type="entry name" value="Znf_NHR/GATA"/>
</dbReference>
<evidence type="ECO:0000256" key="6">
    <source>
        <dbReference type="ARBA" id="ARBA00023125"/>
    </source>
</evidence>
<keyword evidence="7" id="KW-0804">Transcription</keyword>
<keyword evidence="6" id="KW-0238">DNA-binding</keyword>
<evidence type="ECO:0000256" key="5">
    <source>
        <dbReference type="ARBA" id="ARBA00023015"/>
    </source>
</evidence>
<evidence type="ECO:0000313" key="11">
    <source>
        <dbReference type="EMBL" id="VDO23120.1"/>
    </source>
</evidence>
<dbReference type="GO" id="GO:0043565">
    <property type="term" value="F:sequence-specific DNA binding"/>
    <property type="evidence" value="ECO:0007669"/>
    <property type="project" value="InterPro"/>
</dbReference>
<dbReference type="PANTHER" id="PTHR46397:SF5">
    <property type="entry name" value="NUCLEAR HORMONE RECEPTOR FAMILY MEMBER NHR-20"/>
    <property type="match status" value="1"/>
</dbReference>
<reference evidence="11" key="1">
    <citation type="submission" date="2018-11" db="EMBL/GenBank/DDBJ databases">
        <authorList>
            <consortium name="Pathogen Informatics"/>
        </authorList>
    </citation>
    <scope>NUCLEOTIDE SEQUENCE [LARGE SCALE GENOMIC DNA]</scope>
</reference>
<organism evidence="11">
    <name type="scientific">Heligmosomoides polygyrus</name>
    <name type="common">Parasitic roundworm</name>
    <dbReference type="NCBI Taxonomy" id="6339"/>
    <lineage>
        <taxon>Eukaryota</taxon>
        <taxon>Metazoa</taxon>
        <taxon>Ecdysozoa</taxon>
        <taxon>Nematoda</taxon>
        <taxon>Chromadorea</taxon>
        <taxon>Rhabditida</taxon>
        <taxon>Rhabditina</taxon>
        <taxon>Rhabditomorpha</taxon>
        <taxon>Strongyloidea</taxon>
        <taxon>Heligmosomidae</taxon>
        <taxon>Heligmosomoides</taxon>
    </lineage>
</organism>
<dbReference type="Gene3D" id="3.30.50.10">
    <property type="entry name" value="Erythroid Transcription Factor GATA-1, subunit A"/>
    <property type="match status" value="1"/>
</dbReference>
<comment type="similarity">
    <text evidence="1">Belongs to the nuclear hormone receptor family.</text>
</comment>
<name>A0A3P7TLU9_HELPZ</name>
<proteinExistence type="inferred from homology"/>
<evidence type="ECO:0000256" key="4">
    <source>
        <dbReference type="ARBA" id="ARBA00022833"/>
    </source>
</evidence>
<evidence type="ECO:0000256" key="7">
    <source>
        <dbReference type="ARBA" id="ARBA00023163"/>
    </source>
</evidence>
<evidence type="ECO:0000256" key="1">
    <source>
        <dbReference type="ARBA" id="ARBA00005993"/>
    </source>
</evidence>
<dbReference type="Pfam" id="PF00105">
    <property type="entry name" value="zf-C4"/>
    <property type="match status" value="1"/>
</dbReference>
<keyword evidence="9" id="KW-0539">Nucleus</keyword>
<dbReference type="InterPro" id="IPR001628">
    <property type="entry name" value="Znf_hrmn_rcpt"/>
</dbReference>
<gene>
    <name evidence="11" type="ORF">HPBE_LOCUS2109</name>
</gene>
<dbReference type="SUPFAM" id="SSF57716">
    <property type="entry name" value="Glucocorticoid receptor-like (DNA-binding domain)"/>
    <property type="match status" value="1"/>
</dbReference>
<evidence type="ECO:0000256" key="2">
    <source>
        <dbReference type="ARBA" id="ARBA00022723"/>
    </source>
</evidence>
<feature type="domain" description="Nuclear receptor" evidence="10">
    <location>
        <begin position="21"/>
        <end position="89"/>
    </location>
</feature>
<dbReference type="EMBL" id="UZAH01002819">
    <property type="protein sequence ID" value="VDO23120.1"/>
    <property type="molecule type" value="Genomic_DNA"/>
</dbReference>
<dbReference type="SMART" id="SM00399">
    <property type="entry name" value="ZnF_C4"/>
    <property type="match status" value="1"/>
</dbReference>
<keyword evidence="2" id="KW-0479">Metal-binding</keyword>
<keyword evidence="4" id="KW-0862">Zinc</keyword>
<dbReference type="GO" id="GO:0008270">
    <property type="term" value="F:zinc ion binding"/>
    <property type="evidence" value="ECO:0007669"/>
    <property type="project" value="UniProtKB-KW"/>
</dbReference>
<dbReference type="PRINTS" id="PR00047">
    <property type="entry name" value="STROIDFINGER"/>
</dbReference>
<sequence>MHPRVLFEECLDWPARTPSPNRQCTICGAPSSGYHFNAPSCSACAAFFRFVYDPHLPVHARCISMRIICRACRYAKCIRMGMERQGALSLVRIGRTFRPSSTKFLSVWKATCGRALSRKKISIARVSDPVQPWYVPAGDCTVPPLNIRPNDVCDAKTRFLRRIMITLFKIEVFSLKFTRAPNITLPTNGHAIAIKKWMEA</sequence>
<dbReference type="AlphaFoldDB" id="A0A3P7TLU9"/>
<protein>
    <recommendedName>
        <fullName evidence="10">Nuclear receptor domain-containing protein</fullName>
    </recommendedName>
</protein>
<evidence type="ECO:0000256" key="3">
    <source>
        <dbReference type="ARBA" id="ARBA00022771"/>
    </source>
</evidence>
<dbReference type="OrthoDB" id="5851440at2759"/>
<dbReference type="PANTHER" id="PTHR46397">
    <property type="entry name" value="NUCLEAR HORMONE RECEPTOR FAMILY-RELATED"/>
    <property type="match status" value="1"/>
</dbReference>
<evidence type="ECO:0000256" key="8">
    <source>
        <dbReference type="ARBA" id="ARBA00023170"/>
    </source>
</evidence>
<evidence type="ECO:0000259" key="10">
    <source>
        <dbReference type="PROSITE" id="PS51030"/>
    </source>
</evidence>
<evidence type="ECO:0000256" key="9">
    <source>
        <dbReference type="ARBA" id="ARBA00023242"/>
    </source>
</evidence>
<dbReference type="GO" id="GO:0003700">
    <property type="term" value="F:DNA-binding transcription factor activity"/>
    <property type="evidence" value="ECO:0007669"/>
    <property type="project" value="InterPro"/>
</dbReference>
<keyword evidence="8" id="KW-0675">Receptor</keyword>
<dbReference type="PROSITE" id="PS51030">
    <property type="entry name" value="NUCLEAR_REC_DBD_2"/>
    <property type="match status" value="1"/>
</dbReference>
<keyword evidence="3" id="KW-0863">Zinc-finger</keyword>
<keyword evidence="5" id="KW-0805">Transcription regulation</keyword>